<sequence length="555" mass="63512">MQVDSEIILPVNLNNKQICDEIIRKCSPSRRLESRELAKILIHPHIRELLRAHDEIGQVYEHIYKSGQETSNKLQTLSSRKNGYLYSAEILSNKMPIETIKIVGLRRVENKSLGFTVEINSQNFLSVARILSGGIIDKQGLLNTGDVILEVNGIAVNTPEALQTEVSRSKGDLTLKIAPHVDDEVAEKGVVNCHSLDNPGKKMTCFMRALFDYNPFEDSLLPCKDIGLAFNSGDILQILSVKDPNWWQAKIVNDQTERIGLIPSQELEERRKAFVLPEADFAHKIGICGTRVSKRKKITMYKSKANCEFDKADLLLYEEVTRMPPFRRKTLVLIGVPGVGRRTLKNRLINSDPERFGTVLPHTTRPKRPLEENGDSYYFTNREQMEEQIKQNEFLEYGSYNGHLYGLHLNSVNEVIESGRMCILDCAPSTLKFLHNSQQLMPFVIFIAAPGMEQLKQVYSERRATGSVKSLTFDRQSSIRYSSRRARTLESLASLYEEDDLIATVEESSFYQRRYGKYFDMVIVNDDFDSSFQQVVKVLDEMSHEEQWVPVNWIY</sequence>
<dbReference type="Pfam" id="PF07653">
    <property type="entry name" value="SH3_2"/>
    <property type="match status" value="1"/>
</dbReference>
<dbReference type="PROSITE" id="PS00856">
    <property type="entry name" value="GUANYLATE_KINASE_1"/>
    <property type="match status" value="1"/>
</dbReference>
<reference evidence="8" key="2">
    <citation type="journal article" date="2015" name="Gigascience">
        <title>Reconstructing a comprehensive transcriptome assembly of a white-pupal translocated strain of the pest fruit fly Bactrocera cucurbitae.</title>
        <authorList>
            <person name="Sim S.B."/>
            <person name="Calla B."/>
            <person name="Hall B."/>
            <person name="DeRego T."/>
            <person name="Geib S.M."/>
        </authorList>
    </citation>
    <scope>NUCLEOTIDE SEQUENCE</scope>
</reference>
<evidence type="ECO:0000259" key="4">
    <source>
        <dbReference type="PROSITE" id="PS50002"/>
    </source>
</evidence>
<dbReference type="InterPro" id="IPR036034">
    <property type="entry name" value="PDZ_sf"/>
</dbReference>
<evidence type="ECO:0000256" key="3">
    <source>
        <dbReference type="PROSITE-ProRule" id="PRU00192"/>
    </source>
</evidence>
<dbReference type="SUPFAM" id="SSF52540">
    <property type="entry name" value="P-loop containing nucleoside triphosphate hydrolases"/>
    <property type="match status" value="1"/>
</dbReference>
<evidence type="ECO:0000259" key="6">
    <source>
        <dbReference type="PROSITE" id="PS50106"/>
    </source>
</evidence>
<reference evidence="8" key="1">
    <citation type="submission" date="2014-11" db="EMBL/GenBank/DDBJ databases">
        <authorList>
            <person name="Geib S."/>
        </authorList>
    </citation>
    <scope>NUCLEOTIDE SEQUENCE</scope>
</reference>
<dbReference type="InterPro" id="IPR004172">
    <property type="entry name" value="L27_dom"/>
</dbReference>
<dbReference type="InterPro" id="IPR020590">
    <property type="entry name" value="Guanylate_kinase_CS"/>
</dbReference>
<dbReference type="CDD" id="cd00071">
    <property type="entry name" value="GMPK"/>
    <property type="match status" value="1"/>
</dbReference>
<evidence type="ECO:0000259" key="7">
    <source>
        <dbReference type="PROSITE" id="PS51022"/>
    </source>
</evidence>
<dbReference type="InterPro" id="IPR036892">
    <property type="entry name" value="L27_dom_sf"/>
</dbReference>
<evidence type="ECO:0000313" key="8">
    <source>
        <dbReference type="EMBL" id="JAD05781.1"/>
    </source>
</evidence>
<name>A0A0A1X4L8_ZEUCU</name>
<feature type="domain" description="Guanylate kinase-like" evidence="5">
    <location>
        <begin position="328"/>
        <end position="540"/>
    </location>
</feature>
<dbReference type="SUPFAM" id="SSF50156">
    <property type="entry name" value="PDZ domain-like"/>
    <property type="match status" value="1"/>
</dbReference>
<dbReference type="Gene3D" id="2.30.42.10">
    <property type="match status" value="1"/>
</dbReference>
<dbReference type="PROSITE" id="PS50106">
    <property type="entry name" value="PDZ"/>
    <property type="match status" value="1"/>
</dbReference>
<gene>
    <name evidence="8" type="primary">Mpp6_1</name>
    <name evidence="8" type="ORF">g.46555</name>
</gene>
<dbReference type="InterPro" id="IPR036028">
    <property type="entry name" value="SH3-like_dom_sf"/>
</dbReference>
<feature type="domain" description="PDZ" evidence="6">
    <location>
        <begin position="102"/>
        <end position="181"/>
    </location>
</feature>
<dbReference type="Gene3D" id="2.30.30.40">
    <property type="entry name" value="SH3 Domains"/>
    <property type="match status" value="1"/>
</dbReference>
<dbReference type="PROSITE" id="PS51022">
    <property type="entry name" value="L27"/>
    <property type="match status" value="1"/>
</dbReference>
<dbReference type="EMBL" id="GBXI01008511">
    <property type="protein sequence ID" value="JAD05781.1"/>
    <property type="molecule type" value="Transcribed_RNA"/>
</dbReference>
<dbReference type="InterPro" id="IPR001452">
    <property type="entry name" value="SH3_domain"/>
</dbReference>
<dbReference type="InterPro" id="IPR008144">
    <property type="entry name" value="Guanylate_kin-like_dom"/>
</dbReference>
<feature type="domain" description="SH3" evidence="4">
    <location>
        <begin position="202"/>
        <end position="272"/>
    </location>
</feature>
<dbReference type="SMART" id="SM00228">
    <property type="entry name" value="PDZ"/>
    <property type="match status" value="1"/>
</dbReference>
<dbReference type="InterPro" id="IPR027417">
    <property type="entry name" value="P-loop_NTPase"/>
</dbReference>
<dbReference type="InterPro" id="IPR008145">
    <property type="entry name" value="GK/Ca_channel_bsu"/>
</dbReference>
<dbReference type="Pfam" id="PF00625">
    <property type="entry name" value="Guanylate_kin"/>
    <property type="match status" value="1"/>
</dbReference>
<dbReference type="InterPro" id="IPR001478">
    <property type="entry name" value="PDZ"/>
</dbReference>
<dbReference type="Gene3D" id="1.10.287.650">
    <property type="entry name" value="L27 domain"/>
    <property type="match status" value="1"/>
</dbReference>
<dbReference type="SUPFAM" id="SSF101288">
    <property type="entry name" value="L27 domain"/>
    <property type="match status" value="1"/>
</dbReference>
<evidence type="ECO:0000256" key="1">
    <source>
        <dbReference type="ARBA" id="ARBA00007014"/>
    </source>
</evidence>
<protein>
    <submittedName>
        <fullName evidence="8">MAGUK p55 subfamily member 6</fullName>
    </submittedName>
</protein>
<dbReference type="Gene3D" id="3.40.50.300">
    <property type="entry name" value="P-loop containing nucleotide triphosphate hydrolases"/>
    <property type="match status" value="1"/>
</dbReference>
<comment type="similarity">
    <text evidence="1">Belongs to the MAGUK family.</text>
</comment>
<proteinExistence type="inferred from homology"/>
<dbReference type="FunFam" id="2.30.30.40:FF:000069">
    <property type="entry name" value="MAGUK p55 subfamily member 6"/>
    <property type="match status" value="1"/>
</dbReference>
<dbReference type="AlphaFoldDB" id="A0A0A1X4L8"/>
<feature type="domain" description="L27" evidence="7">
    <location>
        <begin position="8"/>
        <end position="67"/>
    </location>
</feature>
<accession>A0A0A1X4L8</accession>
<dbReference type="SMART" id="SM00326">
    <property type="entry name" value="SH3"/>
    <property type="match status" value="1"/>
</dbReference>
<dbReference type="CDD" id="cd11862">
    <property type="entry name" value="SH3_MPP"/>
    <property type="match status" value="1"/>
</dbReference>
<keyword evidence="2 3" id="KW-0728">SH3 domain</keyword>
<dbReference type="SMART" id="SM00072">
    <property type="entry name" value="GuKc"/>
    <property type="match status" value="1"/>
</dbReference>
<dbReference type="SUPFAM" id="SSF50044">
    <property type="entry name" value="SH3-domain"/>
    <property type="match status" value="1"/>
</dbReference>
<organism evidence="8">
    <name type="scientific">Zeugodacus cucurbitae</name>
    <name type="common">Melon fruit fly</name>
    <name type="synonym">Bactrocera cucurbitae</name>
    <dbReference type="NCBI Taxonomy" id="28588"/>
    <lineage>
        <taxon>Eukaryota</taxon>
        <taxon>Metazoa</taxon>
        <taxon>Ecdysozoa</taxon>
        <taxon>Arthropoda</taxon>
        <taxon>Hexapoda</taxon>
        <taxon>Insecta</taxon>
        <taxon>Pterygota</taxon>
        <taxon>Neoptera</taxon>
        <taxon>Endopterygota</taxon>
        <taxon>Diptera</taxon>
        <taxon>Brachycera</taxon>
        <taxon>Muscomorpha</taxon>
        <taxon>Tephritoidea</taxon>
        <taxon>Tephritidae</taxon>
        <taxon>Zeugodacus</taxon>
        <taxon>Zeugodacus</taxon>
    </lineage>
</organism>
<evidence type="ECO:0000259" key="5">
    <source>
        <dbReference type="PROSITE" id="PS50052"/>
    </source>
</evidence>
<evidence type="ECO:0000256" key="2">
    <source>
        <dbReference type="ARBA" id="ARBA00022443"/>
    </source>
</evidence>
<dbReference type="Pfam" id="PF00595">
    <property type="entry name" value="PDZ"/>
    <property type="match status" value="1"/>
</dbReference>
<dbReference type="PANTHER" id="PTHR23122">
    <property type="entry name" value="MEMBRANE-ASSOCIATED GUANYLATE KINASE MAGUK"/>
    <property type="match status" value="1"/>
</dbReference>
<dbReference type="InterPro" id="IPR050716">
    <property type="entry name" value="MAGUK"/>
</dbReference>
<dbReference type="PROSITE" id="PS50002">
    <property type="entry name" value="SH3"/>
    <property type="match status" value="1"/>
</dbReference>
<dbReference type="GO" id="GO:0030054">
    <property type="term" value="C:cell junction"/>
    <property type="evidence" value="ECO:0007669"/>
    <property type="project" value="UniProtKB-ARBA"/>
</dbReference>
<dbReference type="PROSITE" id="PS50052">
    <property type="entry name" value="GUANYLATE_KINASE_2"/>
    <property type="match status" value="1"/>
</dbReference>